<keyword evidence="2" id="KW-1185">Reference proteome</keyword>
<evidence type="ECO:0000313" key="2">
    <source>
        <dbReference type="Proteomes" id="UP001518976"/>
    </source>
</evidence>
<dbReference type="EMBL" id="JAFFZN010000004">
    <property type="protein sequence ID" value="MBO8185237.1"/>
    <property type="molecule type" value="Genomic_DNA"/>
</dbReference>
<protein>
    <submittedName>
        <fullName evidence="1">Uncharacterized protein</fullName>
    </submittedName>
</protein>
<dbReference type="Proteomes" id="UP001518976">
    <property type="component" value="Unassembled WGS sequence"/>
</dbReference>
<gene>
    <name evidence="1" type="ORF">JW592_07090</name>
</gene>
<accession>A0ABS3WQ35</accession>
<comment type="caution">
    <text evidence="1">The sequence shown here is derived from an EMBL/GenBank/DDBJ whole genome shotgun (WGS) entry which is preliminary data.</text>
</comment>
<evidence type="ECO:0000313" key="1">
    <source>
        <dbReference type="EMBL" id="MBO8185237.1"/>
    </source>
</evidence>
<dbReference type="RefSeq" id="WP_209264044.1">
    <property type="nucleotide sequence ID" value="NZ_JAFFZN010000004.1"/>
</dbReference>
<name>A0ABS3WQ35_9ACTN</name>
<sequence length="221" mass="24942">MLIHRPGQPQDLPDPEEMWARWALAAVLCATSEREGQRSGLSGWWLDAVRGGLRMDDRGCTWWALWRWGEGRFVLCGWDESGELIEFEPPVDMFAGAPRWLSPSRLEELVDPFQFGCVYWYEHGRWSRAPYPDTLWDDGLDIGLNSALDLEAAADLRRIDVARLRADIEELNRAAMHHRVTERQLRAFADRAVASGASSLDVPAMLRALDASGIRNPGPGT</sequence>
<organism evidence="1 2">
    <name type="scientific">Streptomyces spirodelae</name>
    <dbReference type="NCBI Taxonomy" id="2812904"/>
    <lineage>
        <taxon>Bacteria</taxon>
        <taxon>Bacillati</taxon>
        <taxon>Actinomycetota</taxon>
        <taxon>Actinomycetes</taxon>
        <taxon>Kitasatosporales</taxon>
        <taxon>Streptomycetaceae</taxon>
        <taxon>Streptomyces</taxon>
    </lineage>
</organism>
<proteinExistence type="predicted"/>
<reference evidence="1 2" key="1">
    <citation type="submission" date="2021-02" db="EMBL/GenBank/DDBJ databases">
        <title>Streptomyces spirodelae sp. nov., isolated from duckweed.</title>
        <authorList>
            <person name="Saimee Y."/>
            <person name="Duangmal K."/>
        </authorList>
    </citation>
    <scope>NUCLEOTIDE SEQUENCE [LARGE SCALE GENOMIC DNA]</scope>
    <source>
        <strain evidence="1 2">DW4-2</strain>
    </source>
</reference>